<evidence type="ECO:0000256" key="9">
    <source>
        <dbReference type="ARBA" id="ARBA00023167"/>
    </source>
</evidence>
<organism evidence="13 14">
    <name type="scientific">Phytohabitans houttuyneae</name>
    <dbReference type="NCBI Taxonomy" id="1076126"/>
    <lineage>
        <taxon>Bacteria</taxon>
        <taxon>Bacillati</taxon>
        <taxon>Actinomycetota</taxon>
        <taxon>Actinomycetes</taxon>
        <taxon>Micromonosporales</taxon>
        <taxon>Micromonosporaceae</taxon>
    </lineage>
</organism>
<evidence type="ECO:0000256" key="7">
    <source>
        <dbReference type="ARBA" id="ARBA00023002"/>
    </source>
</evidence>
<accession>A0A6V8K5B6</accession>
<dbReference type="CDD" id="cd00537">
    <property type="entry name" value="MTHFR"/>
    <property type="match status" value="1"/>
</dbReference>
<keyword evidence="4" id="KW-0028">Amino-acid biosynthesis</keyword>
<evidence type="ECO:0000256" key="3">
    <source>
        <dbReference type="ARBA" id="ARBA00006743"/>
    </source>
</evidence>
<dbReference type="AlphaFoldDB" id="A0A6V8K5B6"/>
<evidence type="ECO:0000256" key="2">
    <source>
        <dbReference type="ARBA" id="ARBA00004777"/>
    </source>
</evidence>
<evidence type="ECO:0000256" key="12">
    <source>
        <dbReference type="RuleBase" id="RU003862"/>
    </source>
</evidence>
<dbReference type="GO" id="GO:0005829">
    <property type="term" value="C:cytosol"/>
    <property type="evidence" value="ECO:0007669"/>
    <property type="project" value="InterPro"/>
</dbReference>
<dbReference type="SUPFAM" id="SSF51730">
    <property type="entry name" value="FAD-linked oxidoreductase"/>
    <property type="match status" value="1"/>
</dbReference>
<evidence type="ECO:0000256" key="4">
    <source>
        <dbReference type="ARBA" id="ARBA00022605"/>
    </source>
</evidence>
<protein>
    <recommendedName>
        <fullName evidence="12">Methylenetetrahydrofolate reductase</fullName>
        <ecNumber evidence="12">1.5.1.54</ecNumber>
    </recommendedName>
</protein>
<comment type="similarity">
    <text evidence="3 12">Belongs to the methylenetetrahydrofolate reductase family.</text>
</comment>
<evidence type="ECO:0000313" key="13">
    <source>
        <dbReference type="EMBL" id="GFJ77601.1"/>
    </source>
</evidence>
<dbReference type="UniPathway" id="UPA00193"/>
<evidence type="ECO:0000256" key="6">
    <source>
        <dbReference type="ARBA" id="ARBA00022827"/>
    </source>
</evidence>
<comment type="catalytic activity">
    <reaction evidence="11">
        <text>(6S)-5-methyl-5,6,7,8-tetrahydrofolate + NAD(+) = (6R)-5,10-methylene-5,6,7,8-tetrahydrofolate + NADH + H(+)</text>
        <dbReference type="Rhea" id="RHEA:19821"/>
        <dbReference type="ChEBI" id="CHEBI:15378"/>
        <dbReference type="ChEBI" id="CHEBI:15636"/>
        <dbReference type="ChEBI" id="CHEBI:18608"/>
        <dbReference type="ChEBI" id="CHEBI:57540"/>
        <dbReference type="ChEBI" id="CHEBI:57945"/>
        <dbReference type="EC" id="1.5.1.54"/>
    </reaction>
    <physiologicalReaction direction="right-to-left" evidence="11">
        <dbReference type="Rhea" id="RHEA:19823"/>
    </physiologicalReaction>
</comment>
<comment type="cofactor">
    <cofactor evidence="1 12">
        <name>FAD</name>
        <dbReference type="ChEBI" id="CHEBI:57692"/>
    </cofactor>
</comment>
<dbReference type="PANTHER" id="PTHR45754:SF3">
    <property type="entry name" value="METHYLENETETRAHYDROFOLATE REDUCTASE (NADPH)"/>
    <property type="match status" value="1"/>
</dbReference>
<evidence type="ECO:0000313" key="14">
    <source>
        <dbReference type="Proteomes" id="UP000482800"/>
    </source>
</evidence>
<dbReference type="PANTHER" id="PTHR45754">
    <property type="entry name" value="METHYLENETETRAHYDROFOLATE REDUCTASE"/>
    <property type="match status" value="1"/>
</dbReference>
<keyword evidence="6 12" id="KW-0274">FAD</keyword>
<dbReference type="InterPro" id="IPR004620">
    <property type="entry name" value="MTHF_reductase_bac"/>
</dbReference>
<name>A0A6V8K5B6_9ACTN</name>
<dbReference type="GO" id="GO:0071949">
    <property type="term" value="F:FAD binding"/>
    <property type="evidence" value="ECO:0007669"/>
    <property type="project" value="TreeGrafter"/>
</dbReference>
<sequence length="320" mass="34812">MGRLRVEANRYSHWVALGLPSVLPGGSQPSIGDLIAGPAPTFSFEFFPPKTAEGQPLLWQAIRELEPLRPSFVSITYGAGGTTRDTTVSVTERVATETTLLPMAHLTAVNHSVAELRHVIGRLAGVGVRNVLAVRGDPPGNPMGEWVRHPDGVMYAADLVRLLKESGDFCVGVAAFPYKHPRSPDIASDTDRFIEKCRAGADFAITQMFFDADDYLRLRDRVAAAGCDTPIVPGVMPVTRMATIERSEQLSGAPFPPALLARFERIADDAEAVRRLGIEQCSEMCTRLLDEGVPGIHFITLNRSTATREVWQNLPAGARV</sequence>
<dbReference type="EC" id="1.5.1.54" evidence="12"/>
<keyword evidence="14" id="KW-1185">Reference proteome</keyword>
<evidence type="ECO:0000256" key="5">
    <source>
        <dbReference type="ARBA" id="ARBA00022630"/>
    </source>
</evidence>
<dbReference type="GO" id="GO:0035999">
    <property type="term" value="P:tetrahydrofolate interconversion"/>
    <property type="evidence" value="ECO:0007669"/>
    <property type="project" value="UniProtKB-UniPathway"/>
</dbReference>
<evidence type="ECO:0000256" key="1">
    <source>
        <dbReference type="ARBA" id="ARBA00001974"/>
    </source>
</evidence>
<dbReference type="Pfam" id="PF02219">
    <property type="entry name" value="MTHFR"/>
    <property type="match status" value="1"/>
</dbReference>
<comment type="caution">
    <text evidence="13">The sequence shown here is derived from an EMBL/GenBank/DDBJ whole genome shotgun (WGS) entry which is preliminary data.</text>
</comment>
<dbReference type="InterPro" id="IPR003171">
    <property type="entry name" value="Mehydrof_redctse-like"/>
</dbReference>
<dbReference type="NCBIfam" id="TIGR00676">
    <property type="entry name" value="fadh2"/>
    <property type="match status" value="1"/>
</dbReference>
<keyword evidence="7 12" id="KW-0560">Oxidoreductase</keyword>
<keyword evidence="8" id="KW-0520">NAD</keyword>
<dbReference type="Proteomes" id="UP000482800">
    <property type="component" value="Unassembled WGS sequence"/>
</dbReference>
<evidence type="ECO:0000256" key="10">
    <source>
        <dbReference type="ARBA" id="ARBA00034478"/>
    </source>
</evidence>
<comment type="pathway">
    <text evidence="2 12">One-carbon metabolism; tetrahydrofolate interconversion.</text>
</comment>
<gene>
    <name evidence="13" type="ORF">Phou_017810</name>
</gene>
<proteinExistence type="inferred from homology"/>
<comment type="pathway">
    <text evidence="10">Amino-acid biosynthesis; L-methionine biosynthesis via de novo pathway.</text>
</comment>
<dbReference type="GO" id="GO:0106312">
    <property type="term" value="F:methylenetetrahydrofolate reductase (NADH) activity"/>
    <property type="evidence" value="ECO:0007669"/>
    <property type="project" value="UniProtKB-EC"/>
</dbReference>
<reference evidence="13 14" key="1">
    <citation type="submission" date="2020-03" db="EMBL/GenBank/DDBJ databases">
        <title>Whole genome shotgun sequence of Phytohabitans houttuyneae NBRC 108639.</title>
        <authorList>
            <person name="Komaki H."/>
            <person name="Tamura T."/>
        </authorList>
    </citation>
    <scope>NUCLEOTIDE SEQUENCE [LARGE SCALE GENOMIC DNA]</scope>
    <source>
        <strain evidence="13 14">NBRC 108639</strain>
    </source>
</reference>
<evidence type="ECO:0000256" key="11">
    <source>
        <dbReference type="ARBA" id="ARBA00048628"/>
    </source>
</evidence>
<reference evidence="13 14" key="2">
    <citation type="submission" date="2020-03" db="EMBL/GenBank/DDBJ databases">
        <authorList>
            <person name="Ichikawa N."/>
            <person name="Kimura A."/>
            <person name="Kitahashi Y."/>
            <person name="Uohara A."/>
        </authorList>
    </citation>
    <scope>NUCLEOTIDE SEQUENCE [LARGE SCALE GENOMIC DNA]</scope>
    <source>
        <strain evidence="13 14">NBRC 108639</strain>
    </source>
</reference>
<keyword evidence="5 12" id="KW-0285">Flavoprotein</keyword>
<dbReference type="InterPro" id="IPR029041">
    <property type="entry name" value="FAD-linked_oxidoreductase-like"/>
</dbReference>
<dbReference type="EMBL" id="BLPF01000001">
    <property type="protein sequence ID" value="GFJ77601.1"/>
    <property type="molecule type" value="Genomic_DNA"/>
</dbReference>
<evidence type="ECO:0000256" key="8">
    <source>
        <dbReference type="ARBA" id="ARBA00023027"/>
    </source>
</evidence>
<dbReference type="GO" id="GO:0009086">
    <property type="term" value="P:methionine biosynthetic process"/>
    <property type="evidence" value="ECO:0007669"/>
    <property type="project" value="UniProtKB-KW"/>
</dbReference>
<keyword evidence="9" id="KW-0486">Methionine biosynthesis</keyword>
<dbReference type="Gene3D" id="3.20.20.220">
    <property type="match status" value="1"/>
</dbReference>